<dbReference type="InterPro" id="IPR013783">
    <property type="entry name" value="Ig-like_fold"/>
</dbReference>
<gene>
    <name evidence="1" type="ORF">COU46_01810</name>
</gene>
<comment type="caution">
    <text evidence="1">The sequence shown here is derived from an EMBL/GenBank/DDBJ whole genome shotgun (WGS) entry which is preliminary data.</text>
</comment>
<sequence>MSPLFRNFLFVILGLIFTGYLVFQLRGFFLAPSLSLFEPAQGSHFYSSRVIVSGKTVDAALLTVNGRRIFTDEKGNFEEELVLPYGLNVISVSAERKFGKRFTDERIVYVTGYPTEEDEK</sequence>
<protein>
    <submittedName>
        <fullName evidence="1">Uncharacterized protein</fullName>
    </submittedName>
</protein>
<dbReference type="AlphaFoldDB" id="A0A2H0TFQ8"/>
<dbReference type="EMBL" id="PFCN01000021">
    <property type="protein sequence ID" value="PIR70380.1"/>
    <property type="molecule type" value="Genomic_DNA"/>
</dbReference>
<dbReference type="Gene3D" id="2.60.40.10">
    <property type="entry name" value="Immunoglobulins"/>
    <property type="match status" value="1"/>
</dbReference>
<organism evidence="1 2">
    <name type="scientific">Candidatus Niyogibacteria bacterium CG10_big_fil_rev_8_21_14_0_10_42_19</name>
    <dbReference type="NCBI Taxonomy" id="1974725"/>
    <lineage>
        <taxon>Bacteria</taxon>
        <taxon>Candidatus Niyogiibacteriota</taxon>
    </lineage>
</organism>
<reference evidence="2" key="1">
    <citation type="submission" date="2017-09" db="EMBL/GenBank/DDBJ databases">
        <title>Depth-based differentiation of microbial function through sediment-hosted aquifers and enrichment of novel symbionts in the deep terrestrial subsurface.</title>
        <authorList>
            <person name="Probst A.J."/>
            <person name="Ladd B."/>
            <person name="Jarett J.K."/>
            <person name="Geller-Mcgrath D.E."/>
            <person name="Sieber C.M.K."/>
            <person name="Emerson J.B."/>
            <person name="Anantharaman K."/>
            <person name="Thomas B.C."/>
            <person name="Malmstrom R."/>
            <person name="Stieglmeier M."/>
            <person name="Klingl A."/>
            <person name="Woyke T."/>
            <person name="Ryan C.M."/>
            <person name="Banfield J.F."/>
        </authorList>
    </citation>
    <scope>NUCLEOTIDE SEQUENCE [LARGE SCALE GENOMIC DNA]</scope>
</reference>
<evidence type="ECO:0000313" key="1">
    <source>
        <dbReference type="EMBL" id="PIR70380.1"/>
    </source>
</evidence>
<dbReference type="Pfam" id="PF09136">
    <property type="entry name" value="Glucodextran_B"/>
    <property type="match status" value="1"/>
</dbReference>
<accession>A0A2H0TFQ8</accession>
<evidence type="ECO:0000313" key="2">
    <source>
        <dbReference type="Proteomes" id="UP000229383"/>
    </source>
</evidence>
<dbReference type="Proteomes" id="UP000229383">
    <property type="component" value="Unassembled WGS sequence"/>
</dbReference>
<proteinExistence type="predicted"/>
<name>A0A2H0TFQ8_9BACT</name>